<gene>
    <name evidence="1" type="ORF">SDC9_100527</name>
</gene>
<proteinExistence type="predicted"/>
<accession>A0A645AM00</accession>
<name>A0A645AM00_9ZZZZ</name>
<comment type="caution">
    <text evidence="1">The sequence shown here is derived from an EMBL/GenBank/DDBJ whole genome shotgun (WGS) entry which is preliminary data.</text>
</comment>
<dbReference type="EMBL" id="VSSQ01014485">
    <property type="protein sequence ID" value="MPM53758.1"/>
    <property type="molecule type" value="Genomic_DNA"/>
</dbReference>
<organism evidence="1">
    <name type="scientific">bioreactor metagenome</name>
    <dbReference type="NCBI Taxonomy" id="1076179"/>
    <lineage>
        <taxon>unclassified sequences</taxon>
        <taxon>metagenomes</taxon>
        <taxon>ecological metagenomes</taxon>
    </lineage>
</organism>
<evidence type="ECO:0000313" key="1">
    <source>
        <dbReference type="EMBL" id="MPM53758.1"/>
    </source>
</evidence>
<sequence>MFLFWKVNDNSVKEFLSNTGSEAIRYDFMDIVELLTITEGRVPAIVFYDNTGNPAVYNINTLDESILIMLLKN</sequence>
<protein>
    <submittedName>
        <fullName evidence="1">Uncharacterized protein</fullName>
    </submittedName>
</protein>
<reference evidence="1" key="1">
    <citation type="submission" date="2019-08" db="EMBL/GenBank/DDBJ databases">
        <authorList>
            <person name="Kucharzyk K."/>
            <person name="Murdoch R.W."/>
            <person name="Higgins S."/>
            <person name="Loffler F."/>
        </authorList>
    </citation>
    <scope>NUCLEOTIDE SEQUENCE</scope>
</reference>
<dbReference type="AlphaFoldDB" id="A0A645AM00"/>